<protein>
    <submittedName>
        <fullName evidence="1">Uncharacterized protein</fullName>
    </submittedName>
</protein>
<gene>
    <name evidence="1" type="ORF">PSP31121_05115</name>
</gene>
<proteinExistence type="predicted"/>
<reference evidence="1 2" key="1">
    <citation type="submission" date="2019-08" db="EMBL/GenBank/DDBJ databases">
        <authorList>
            <person name="Peeters C."/>
        </authorList>
    </citation>
    <scope>NUCLEOTIDE SEQUENCE [LARGE SCALE GENOMIC DNA]</scope>
    <source>
        <strain evidence="1 2">LMG 31121</strain>
    </source>
</reference>
<evidence type="ECO:0000313" key="1">
    <source>
        <dbReference type="EMBL" id="VVE85172.1"/>
    </source>
</evidence>
<dbReference type="Proteomes" id="UP000335538">
    <property type="component" value="Unassembled WGS sequence"/>
</dbReference>
<organism evidence="1 2">
    <name type="scientific">Pandoraea sputorum</name>
    <dbReference type="NCBI Taxonomy" id="93222"/>
    <lineage>
        <taxon>Bacteria</taxon>
        <taxon>Pseudomonadati</taxon>
        <taxon>Pseudomonadota</taxon>
        <taxon>Betaproteobacteria</taxon>
        <taxon>Burkholderiales</taxon>
        <taxon>Burkholderiaceae</taxon>
        <taxon>Pandoraea</taxon>
    </lineage>
</organism>
<name>A0A5E5BJA1_9BURK</name>
<dbReference type="EMBL" id="CABPSR010000024">
    <property type="protein sequence ID" value="VVE85172.1"/>
    <property type="molecule type" value="Genomic_DNA"/>
</dbReference>
<sequence length="68" mass="7987">MRQNEIILGDWELGKPPFRLQVDGWILGCVRWGYSDGVYFRFLDCTHPAQNSAIYLDRVDGWRIRNTA</sequence>
<accession>A0A5E5BJA1</accession>
<dbReference type="AlphaFoldDB" id="A0A5E5BJA1"/>
<evidence type="ECO:0000313" key="2">
    <source>
        <dbReference type="Proteomes" id="UP000335538"/>
    </source>
</evidence>